<reference evidence="2" key="1">
    <citation type="submission" date="2023-07" db="EMBL/GenBank/DDBJ databases">
        <title>Two novel species in the genus Flavivirga.</title>
        <authorList>
            <person name="Kwon K."/>
        </authorList>
    </citation>
    <scope>NUCLEOTIDE SEQUENCE</scope>
    <source>
        <strain evidence="2">KACC 14158</strain>
    </source>
</reference>
<evidence type="ECO:0000256" key="1">
    <source>
        <dbReference type="SAM" id="MobiDB-lite"/>
    </source>
</evidence>
<protein>
    <recommendedName>
        <fullName evidence="4">Tetratricopeptide repeat protein</fullName>
    </recommendedName>
</protein>
<dbReference type="Gene3D" id="1.25.40.10">
    <property type="entry name" value="Tetratricopeptide repeat domain"/>
    <property type="match status" value="1"/>
</dbReference>
<dbReference type="InterPro" id="IPR011990">
    <property type="entry name" value="TPR-like_helical_dom_sf"/>
</dbReference>
<evidence type="ECO:0000313" key="3">
    <source>
        <dbReference type="Proteomes" id="UP001176806"/>
    </source>
</evidence>
<accession>A0ABT8WRL3</accession>
<dbReference type="EMBL" id="JAUOEL010000005">
    <property type="protein sequence ID" value="MDO5975551.1"/>
    <property type="molecule type" value="Genomic_DNA"/>
</dbReference>
<dbReference type="SUPFAM" id="SSF48452">
    <property type="entry name" value="TPR-like"/>
    <property type="match status" value="1"/>
</dbReference>
<gene>
    <name evidence="2" type="ORF">Q4Q40_15255</name>
</gene>
<name>A0ABT8WRL3_9FLAO</name>
<proteinExistence type="predicted"/>
<evidence type="ECO:0008006" key="4">
    <source>
        <dbReference type="Google" id="ProtNLM"/>
    </source>
</evidence>
<evidence type="ECO:0000313" key="2">
    <source>
        <dbReference type="EMBL" id="MDO5975551.1"/>
    </source>
</evidence>
<dbReference type="RefSeq" id="WP_303302762.1">
    <property type="nucleotide sequence ID" value="NZ_BAABDA010000050.1"/>
</dbReference>
<organism evidence="2 3">
    <name type="scientific">Flavivirga jejuensis</name>
    <dbReference type="NCBI Taxonomy" id="870487"/>
    <lineage>
        <taxon>Bacteria</taxon>
        <taxon>Pseudomonadati</taxon>
        <taxon>Bacteroidota</taxon>
        <taxon>Flavobacteriia</taxon>
        <taxon>Flavobacteriales</taxon>
        <taxon>Flavobacteriaceae</taxon>
        <taxon>Flavivirga</taxon>
    </lineage>
</organism>
<sequence length="178" mass="20813">MGTHLLNNYVLKAIDAFPYDLEETVENLNYALSYESNNAYALFLMGRLQAEKIEDYETAKLYFAEALASKMDFQKVYPRYIQTLLWNDDLDEAQKLIDFALTVKGIDKGSIWDKQGQLFEIKQAYKKAIKAYKTAKTFGYNDSFIDYINDEISRIKSKLKPKKKKSTSKKKKRKKKKK</sequence>
<dbReference type="Proteomes" id="UP001176806">
    <property type="component" value="Unassembled WGS sequence"/>
</dbReference>
<feature type="region of interest" description="Disordered" evidence="1">
    <location>
        <begin position="158"/>
        <end position="178"/>
    </location>
</feature>
<keyword evidence="3" id="KW-1185">Reference proteome</keyword>
<comment type="caution">
    <text evidence="2">The sequence shown here is derived from an EMBL/GenBank/DDBJ whole genome shotgun (WGS) entry which is preliminary data.</text>
</comment>